<name>A0A8S1M8J0_9CILI</name>
<organism evidence="2 3">
    <name type="scientific">Paramecium sonneborni</name>
    <dbReference type="NCBI Taxonomy" id="65129"/>
    <lineage>
        <taxon>Eukaryota</taxon>
        <taxon>Sar</taxon>
        <taxon>Alveolata</taxon>
        <taxon>Ciliophora</taxon>
        <taxon>Intramacronucleata</taxon>
        <taxon>Oligohymenophorea</taxon>
        <taxon>Peniculida</taxon>
        <taxon>Parameciidae</taxon>
        <taxon>Paramecium</taxon>
    </lineage>
</organism>
<gene>
    <name evidence="2" type="ORF">PSON_ATCC_30995.1.T0350051</name>
</gene>
<protein>
    <recommendedName>
        <fullName evidence="4">Transmembrane protein</fullName>
    </recommendedName>
</protein>
<accession>A0A8S1M8J0</accession>
<keyword evidence="3" id="KW-1185">Reference proteome</keyword>
<dbReference type="EMBL" id="CAJJDN010000035">
    <property type="protein sequence ID" value="CAD8076590.1"/>
    <property type="molecule type" value="Genomic_DNA"/>
</dbReference>
<keyword evidence="1" id="KW-1133">Transmembrane helix</keyword>
<keyword evidence="1" id="KW-0812">Transmembrane</keyword>
<sequence length="76" mass="9298">MDFNFPQHFKQNNTQSIYISGVEQNFELKLQTFLLENFLSYMLFLFQVIHFILNLNVQSHIIIYKLPQKQYLQFSY</sequence>
<evidence type="ECO:0000313" key="2">
    <source>
        <dbReference type="EMBL" id="CAD8076590.1"/>
    </source>
</evidence>
<reference evidence="2" key="1">
    <citation type="submission" date="2021-01" db="EMBL/GenBank/DDBJ databases">
        <authorList>
            <consortium name="Genoscope - CEA"/>
            <person name="William W."/>
        </authorList>
    </citation>
    <scope>NUCLEOTIDE SEQUENCE</scope>
</reference>
<evidence type="ECO:0000313" key="3">
    <source>
        <dbReference type="Proteomes" id="UP000692954"/>
    </source>
</evidence>
<dbReference type="Proteomes" id="UP000692954">
    <property type="component" value="Unassembled WGS sequence"/>
</dbReference>
<keyword evidence="1" id="KW-0472">Membrane</keyword>
<dbReference type="AlphaFoldDB" id="A0A8S1M8J0"/>
<comment type="caution">
    <text evidence="2">The sequence shown here is derived from an EMBL/GenBank/DDBJ whole genome shotgun (WGS) entry which is preliminary data.</text>
</comment>
<evidence type="ECO:0000256" key="1">
    <source>
        <dbReference type="SAM" id="Phobius"/>
    </source>
</evidence>
<evidence type="ECO:0008006" key="4">
    <source>
        <dbReference type="Google" id="ProtNLM"/>
    </source>
</evidence>
<feature type="transmembrane region" description="Helical" evidence="1">
    <location>
        <begin position="38"/>
        <end position="57"/>
    </location>
</feature>
<proteinExistence type="predicted"/>